<dbReference type="RefSeq" id="WP_037297599.1">
    <property type="nucleotide sequence ID" value="NZ_ATAX01000016.1"/>
</dbReference>
<dbReference type="Gene3D" id="1.10.1330.10">
    <property type="entry name" value="Dockerin domain"/>
    <property type="match status" value="1"/>
</dbReference>
<dbReference type="Pfam" id="PF00404">
    <property type="entry name" value="Dockerin_1"/>
    <property type="match status" value="1"/>
</dbReference>
<sequence length="602" mass="67365">MKASKLAASFTAAALLLCSGIIPPDICPAVHAEEASDSIQLPEWVPQNRNAACQFYNLHGGTYIQDGLLCVTFCRSYSMSEDAAKAEYIVSVSEGVMEEIFHEQYNDQTGSDIEVFVYKPVSAGNFKTSLTCPSVDTLTDFEGNNYIPSYEFIVDDMLNITETDLYAKLPDCMAELEEFSQEHGTVSVIDDKIVFCLQNPTTFFSEWHEGYCSENMRQAAKWSCSNKTRFAGFFAGPRDTSDIVVYEAISEGPVYVRWDVVDTYNHDDIYYGFAAAYQDTSLKTPSLSKGDARIKITDYETGEPVILDEDTGFDIHRRTSVTDSSTLITPISSNPCVIPDLCKPSSSFQSGTKVSIPVSSDALDFKLVIPDEYEVPKDGFGVEQKKAYMTITVVNGEAYDIEYRVSATLSGDVNGDGEFNTADLVTLQKWLLGKSDTVLKNWKAVDYCNDNVIDSLDLCLMRKALIIAQQEPPITLFVLDQSRTRNTGNGTEKQRIITCIENTDLAENEDILSLTQKISDNIDKYENMKLQRLNFSVEDYGEDVLYLVYRKPDQDPDRMVICTYGESCSWLDDEDVKNLVILLIENGYFAKESDALAFKEAR</sequence>
<dbReference type="Proteomes" id="UP000019365">
    <property type="component" value="Unassembled WGS sequence"/>
</dbReference>
<protein>
    <recommendedName>
        <fullName evidence="1">Dockerin domain-containing protein</fullName>
    </recommendedName>
</protein>
<dbReference type="AlphaFoldDB" id="W7UGE8"/>
<reference evidence="2 3" key="1">
    <citation type="journal article" date="2014" name="PLoS ONE">
        <title>Rumen cellulosomics: divergent fiber-degrading strategies revealed by comparative genome-wide analysis of six ruminococcal strains.</title>
        <authorList>
            <person name="Dassa B."/>
            <person name="Borovok I."/>
            <person name="Ruimy-Israeli V."/>
            <person name="Lamed R."/>
            <person name="Flint H.J."/>
            <person name="Duncan S.H."/>
            <person name="Henrissat B."/>
            <person name="Coutinho P."/>
            <person name="Morrison M."/>
            <person name="Mosoni P."/>
            <person name="Yeoman C.J."/>
            <person name="White B.A."/>
            <person name="Bayer E.A."/>
        </authorList>
    </citation>
    <scope>NUCLEOTIDE SEQUENCE [LARGE SCALE GENOMIC DNA]</scope>
    <source>
        <strain evidence="2 3">007c</strain>
    </source>
</reference>
<dbReference type="EMBL" id="ATAX01000016">
    <property type="protein sequence ID" value="EWM54236.1"/>
    <property type="molecule type" value="Genomic_DNA"/>
</dbReference>
<comment type="caution">
    <text evidence="2">The sequence shown here is derived from an EMBL/GenBank/DDBJ whole genome shotgun (WGS) entry which is preliminary data.</text>
</comment>
<dbReference type="GO" id="GO:0004553">
    <property type="term" value="F:hydrolase activity, hydrolyzing O-glycosyl compounds"/>
    <property type="evidence" value="ECO:0007669"/>
    <property type="project" value="InterPro"/>
</dbReference>
<dbReference type="InterPro" id="IPR002105">
    <property type="entry name" value="Dockerin_1_rpt"/>
</dbReference>
<evidence type="ECO:0000313" key="2">
    <source>
        <dbReference type="EMBL" id="EWM54236.1"/>
    </source>
</evidence>
<name>W7UGE8_RUMFL</name>
<proteinExistence type="predicted"/>
<organism evidence="2 3">
    <name type="scientific">Ruminococcus flavefaciens 007c</name>
    <dbReference type="NCBI Taxonomy" id="1341157"/>
    <lineage>
        <taxon>Bacteria</taxon>
        <taxon>Bacillati</taxon>
        <taxon>Bacillota</taxon>
        <taxon>Clostridia</taxon>
        <taxon>Eubacteriales</taxon>
        <taxon>Oscillospiraceae</taxon>
        <taxon>Ruminococcus</taxon>
    </lineage>
</organism>
<dbReference type="InterPro" id="IPR036439">
    <property type="entry name" value="Dockerin_dom_sf"/>
</dbReference>
<dbReference type="PATRIC" id="fig|1341157.4.peg.898"/>
<evidence type="ECO:0000313" key="3">
    <source>
        <dbReference type="Proteomes" id="UP000019365"/>
    </source>
</evidence>
<feature type="domain" description="Dockerin" evidence="1">
    <location>
        <begin position="406"/>
        <end position="474"/>
    </location>
</feature>
<dbReference type="InterPro" id="IPR016134">
    <property type="entry name" value="Dockerin_dom"/>
</dbReference>
<dbReference type="SUPFAM" id="SSF63446">
    <property type="entry name" value="Type I dockerin domain"/>
    <property type="match status" value="1"/>
</dbReference>
<dbReference type="CDD" id="cd14256">
    <property type="entry name" value="Dockerin_I"/>
    <property type="match status" value="1"/>
</dbReference>
<dbReference type="GO" id="GO:0000272">
    <property type="term" value="P:polysaccharide catabolic process"/>
    <property type="evidence" value="ECO:0007669"/>
    <property type="project" value="InterPro"/>
</dbReference>
<accession>W7UGE8</accession>
<keyword evidence="3" id="KW-1185">Reference proteome</keyword>
<gene>
    <name evidence="2" type="ORF">RF007C_11540</name>
</gene>
<dbReference type="PROSITE" id="PS51766">
    <property type="entry name" value="DOCKERIN"/>
    <property type="match status" value="1"/>
</dbReference>
<evidence type="ECO:0000259" key="1">
    <source>
        <dbReference type="PROSITE" id="PS51766"/>
    </source>
</evidence>